<accession>A0A1F7I4W7</accession>
<feature type="coiled-coil region" evidence="1">
    <location>
        <begin position="6"/>
        <end position="33"/>
    </location>
</feature>
<gene>
    <name evidence="2" type="ORF">A3F03_01835</name>
</gene>
<proteinExistence type="predicted"/>
<protein>
    <recommendedName>
        <fullName evidence="4">50S ribosomal protein L29</fullName>
    </recommendedName>
</protein>
<dbReference type="GO" id="GO:0005840">
    <property type="term" value="C:ribosome"/>
    <property type="evidence" value="ECO:0007669"/>
    <property type="project" value="InterPro"/>
</dbReference>
<dbReference type="GO" id="GO:0003735">
    <property type="term" value="F:structural constituent of ribosome"/>
    <property type="evidence" value="ECO:0007669"/>
    <property type="project" value="InterPro"/>
</dbReference>
<dbReference type="AlphaFoldDB" id="A0A1F7I4W7"/>
<evidence type="ECO:0000256" key="1">
    <source>
        <dbReference type="SAM" id="Coils"/>
    </source>
</evidence>
<name>A0A1F7I4W7_9BACT</name>
<evidence type="ECO:0000313" key="3">
    <source>
        <dbReference type="Proteomes" id="UP000176803"/>
    </source>
</evidence>
<dbReference type="EMBL" id="MGAC01000017">
    <property type="protein sequence ID" value="OGK38292.1"/>
    <property type="molecule type" value="Genomic_DNA"/>
</dbReference>
<dbReference type="Gene3D" id="1.10.287.310">
    <property type="match status" value="1"/>
</dbReference>
<reference evidence="2 3" key="1">
    <citation type="journal article" date="2016" name="Nat. Commun.">
        <title>Thousands of microbial genomes shed light on interconnected biogeochemical processes in an aquifer system.</title>
        <authorList>
            <person name="Anantharaman K."/>
            <person name="Brown C.T."/>
            <person name="Hug L.A."/>
            <person name="Sharon I."/>
            <person name="Castelle C.J."/>
            <person name="Probst A.J."/>
            <person name="Thomas B.C."/>
            <person name="Singh A."/>
            <person name="Wilkins M.J."/>
            <person name="Karaoz U."/>
            <person name="Brodie E.L."/>
            <person name="Williams K.H."/>
            <person name="Hubbard S.S."/>
            <person name="Banfield J.F."/>
        </authorList>
    </citation>
    <scope>NUCLEOTIDE SEQUENCE [LARGE SCALE GENOMIC DNA]</scope>
</reference>
<dbReference type="GO" id="GO:0006412">
    <property type="term" value="P:translation"/>
    <property type="evidence" value="ECO:0007669"/>
    <property type="project" value="InterPro"/>
</dbReference>
<evidence type="ECO:0000313" key="2">
    <source>
        <dbReference type="EMBL" id="OGK38292.1"/>
    </source>
</evidence>
<dbReference type="SUPFAM" id="SSF46561">
    <property type="entry name" value="Ribosomal protein L29 (L29p)"/>
    <property type="match status" value="1"/>
</dbReference>
<dbReference type="InterPro" id="IPR036049">
    <property type="entry name" value="Ribosomal_uL29_sf"/>
</dbReference>
<dbReference type="Proteomes" id="UP000176803">
    <property type="component" value="Unassembled WGS sequence"/>
</dbReference>
<organism evidence="2 3">
    <name type="scientific">Candidatus Roizmanbacteria bacterium RIFCSPHIGHO2_12_FULL_41_11</name>
    <dbReference type="NCBI Taxonomy" id="1802052"/>
    <lineage>
        <taxon>Bacteria</taxon>
        <taxon>Candidatus Roizmaniibacteriota</taxon>
    </lineage>
</organism>
<evidence type="ECO:0008006" key="4">
    <source>
        <dbReference type="Google" id="ProtNLM"/>
    </source>
</evidence>
<comment type="caution">
    <text evidence="2">The sequence shown here is derived from an EMBL/GenBank/DDBJ whole genome shotgun (WGS) entry which is preliminary data.</text>
</comment>
<keyword evidence="1" id="KW-0175">Coiled coil</keyword>
<sequence>MKKLTTELNKNTIKELEREIQAAKEEIAKMRLDIKANPPKDTNALMKKRKRLAVSLTVHGQKKDAESNNLS</sequence>